<evidence type="ECO:0000313" key="7">
    <source>
        <dbReference type="Proteomes" id="UP001596270"/>
    </source>
</evidence>
<organism evidence="6 7">
    <name type="scientific">Polaromonas aquatica</name>
    <dbReference type="NCBI Taxonomy" id="332657"/>
    <lineage>
        <taxon>Bacteria</taxon>
        <taxon>Pseudomonadati</taxon>
        <taxon>Pseudomonadota</taxon>
        <taxon>Betaproteobacteria</taxon>
        <taxon>Burkholderiales</taxon>
        <taxon>Comamonadaceae</taxon>
        <taxon>Polaromonas</taxon>
    </lineage>
</organism>
<dbReference type="PROSITE" id="PS50995">
    <property type="entry name" value="HTH_MARR_2"/>
    <property type="match status" value="1"/>
</dbReference>
<dbReference type="PANTHER" id="PTHR35790">
    <property type="entry name" value="HTH-TYPE TRANSCRIPTIONAL REGULATOR PCHR"/>
    <property type="match status" value="1"/>
</dbReference>
<gene>
    <name evidence="6" type="ORF">ACFQND_24970</name>
</gene>
<keyword evidence="7" id="KW-1185">Reference proteome</keyword>
<dbReference type="InterPro" id="IPR052067">
    <property type="entry name" value="Metal_resp_HTH_trans_reg"/>
</dbReference>
<name>A0ABW1U4N9_9BURK</name>
<dbReference type="Pfam" id="PF01047">
    <property type="entry name" value="MarR"/>
    <property type="match status" value="1"/>
</dbReference>
<dbReference type="InterPro" id="IPR000835">
    <property type="entry name" value="HTH_MarR-typ"/>
</dbReference>
<evidence type="ECO:0000256" key="1">
    <source>
        <dbReference type="ARBA" id="ARBA00023015"/>
    </source>
</evidence>
<evidence type="ECO:0000259" key="5">
    <source>
        <dbReference type="PROSITE" id="PS50995"/>
    </source>
</evidence>
<dbReference type="SUPFAM" id="SSF46785">
    <property type="entry name" value="Winged helix' DNA-binding domain"/>
    <property type="match status" value="1"/>
</dbReference>
<keyword evidence="2" id="KW-0238">DNA-binding</keyword>
<dbReference type="PANTHER" id="PTHR35790:SF4">
    <property type="entry name" value="HTH-TYPE TRANSCRIPTIONAL REGULATOR PCHR"/>
    <property type="match status" value="1"/>
</dbReference>
<keyword evidence="3" id="KW-0804">Transcription</keyword>
<protein>
    <submittedName>
        <fullName evidence="6">MarR family winged helix-turn-helix transcriptional regulator</fullName>
    </submittedName>
</protein>
<dbReference type="Gene3D" id="1.10.10.10">
    <property type="entry name" value="Winged helix-like DNA-binding domain superfamily/Winged helix DNA-binding domain"/>
    <property type="match status" value="1"/>
</dbReference>
<comment type="caution">
    <text evidence="6">The sequence shown here is derived from an EMBL/GenBank/DDBJ whole genome shotgun (WGS) entry which is preliminary data.</text>
</comment>
<evidence type="ECO:0000313" key="6">
    <source>
        <dbReference type="EMBL" id="MFC6284490.1"/>
    </source>
</evidence>
<dbReference type="InterPro" id="IPR036388">
    <property type="entry name" value="WH-like_DNA-bd_sf"/>
</dbReference>
<dbReference type="RefSeq" id="WP_371438747.1">
    <property type="nucleotide sequence ID" value="NZ_JBHSRS010000084.1"/>
</dbReference>
<evidence type="ECO:0000256" key="3">
    <source>
        <dbReference type="ARBA" id="ARBA00023163"/>
    </source>
</evidence>
<dbReference type="Proteomes" id="UP001596270">
    <property type="component" value="Unassembled WGS sequence"/>
</dbReference>
<accession>A0ABW1U4N9</accession>
<reference evidence="7" key="1">
    <citation type="journal article" date="2019" name="Int. J. Syst. Evol. Microbiol.">
        <title>The Global Catalogue of Microorganisms (GCM) 10K type strain sequencing project: providing services to taxonomists for standard genome sequencing and annotation.</title>
        <authorList>
            <consortium name="The Broad Institute Genomics Platform"/>
            <consortium name="The Broad Institute Genome Sequencing Center for Infectious Disease"/>
            <person name="Wu L."/>
            <person name="Ma J."/>
        </authorList>
    </citation>
    <scope>NUCLEOTIDE SEQUENCE [LARGE SCALE GENOMIC DNA]</scope>
    <source>
        <strain evidence="7">CCUG 39402</strain>
    </source>
</reference>
<evidence type="ECO:0000256" key="2">
    <source>
        <dbReference type="ARBA" id="ARBA00023125"/>
    </source>
</evidence>
<evidence type="ECO:0000256" key="4">
    <source>
        <dbReference type="SAM" id="MobiDB-lite"/>
    </source>
</evidence>
<dbReference type="SMART" id="SM00347">
    <property type="entry name" value="HTH_MARR"/>
    <property type="match status" value="1"/>
</dbReference>
<feature type="domain" description="HTH marR-type" evidence="5">
    <location>
        <begin position="34"/>
        <end position="168"/>
    </location>
</feature>
<proteinExistence type="predicted"/>
<keyword evidence="1" id="KW-0805">Transcription regulation</keyword>
<dbReference type="InterPro" id="IPR036390">
    <property type="entry name" value="WH_DNA-bd_sf"/>
</dbReference>
<dbReference type="EMBL" id="JBHSRS010000084">
    <property type="protein sequence ID" value="MFC6284490.1"/>
    <property type="molecule type" value="Genomic_DNA"/>
</dbReference>
<feature type="region of interest" description="Disordered" evidence="4">
    <location>
        <begin position="1"/>
        <end position="25"/>
    </location>
</feature>
<sequence length="183" mass="20472">MTRKKTSPESPTASLPETDPWSGLSETGDGLTVDNFLTTFMSQVTNALRRSITLPYAQQFDLTIPEWRLLSLLAHAKSLPFAELVLQSTSDKALVSRTLRLLEKRGFVEIQAEGNTPRKRLICFISAAGEALHEKIIPLARRSQAEVIRIMTPEERRVVFHALKRVQQSCLQNAATDNIGLDE</sequence>